<proteinExistence type="predicted"/>
<keyword evidence="2" id="KW-1185">Reference proteome</keyword>
<evidence type="ECO:0008006" key="3">
    <source>
        <dbReference type="Google" id="ProtNLM"/>
    </source>
</evidence>
<dbReference type="EMBL" id="MVKX01000006">
    <property type="protein sequence ID" value="OOV81833.1"/>
    <property type="molecule type" value="Genomic_DNA"/>
</dbReference>
<organism evidence="1 2">
    <name type="scientific">Acinetobacter amyesii</name>
    <dbReference type="NCBI Taxonomy" id="2942470"/>
    <lineage>
        <taxon>Bacteria</taxon>
        <taxon>Pseudomonadati</taxon>
        <taxon>Pseudomonadota</taxon>
        <taxon>Gammaproteobacteria</taxon>
        <taxon>Moraxellales</taxon>
        <taxon>Moraxellaceae</taxon>
        <taxon>Acinetobacter</taxon>
    </lineage>
</organism>
<sequence>MHSDSPRDNSPNSVTTTSSIHDLNNLLEHYQSKLNDAVEEAENQDTIEKGNIHNYEFDRKKLKPRTLNFTNGTSIHVKQSLIKITSQIDFMNVSFDTTKATQRSYIKKFLTEKMGKKHFITQEYSDNVTANTDNLASCTFNIRIHDVNNKKCIHKIVHALKKNYGAYNFRIKCIELAHDFYNAPPEFLTALFKSIQFDADAHSIRVFRLKGENQTIPYEPIRFKNLLLQGFNIGVNDYRKDDVYYHFYFKKTDYNKRPLPHEEWRLRAEVRLSNLNHALEDLSNLVKSGFKKLTFTQLADTATTEQRKFYSLYIRPYGQKLSSPILKNGHYRDFKNFICTNQNLNERLRESVKNLSNKF</sequence>
<comment type="caution">
    <text evidence="1">The sequence shown here is derived from an EMBL/GenBank/DDBJ whole genome shotgun (WGS) entry which is preliminary data.</text>
</comment>
<protein>
    <recommendedName>
        <fullName evidence="3">Replication initiation protein</fullName>
    </recommendedName>
</protein>
<evidence type="ECO:0000313" key="2">
    <source>
        <dbReference type="Proteomes" id="UP000191160"/>
    </source>
</evidence>
<gene>
    <name evidence="1" type="ORF">B1202_10320</name>
</gene>
<accession>A0A1T1GW85</accession>
<reference evidence="1 2" key="1">
    <citation type="submission" date="2017-02" db="EMBL/GenBank/DDBJ databases">
        <title>Acinetobacter sp. ANC 4945, whole genome shotgun sequencing project.</title>
        <authorList>
            <person name="Radolfova-Krizova L."/>
            <person name="Al Atrouni A."/>
            <person name="Nemec A."/>
        </authorList>
    </citation>
    <scope>NUCLEOTIDE SEQUENCE [LARGE SCALE GENOMIC DNA]</scope>
    <source>
        <strain evidence="1 2">ANC 4945</strain>
    </source>
</reference>
<dbReference type="AlphaFoldDB" id="A0A1T1GW85"/>
<evidence type="ECO:0000313" key="1">
    <source>
        <dbReference type="EMBL" id="OOV81833.1"/>
    </source>
</evidence>
<name>A0A1T1GW85_9GAMM</name>
<dbReference type="Proteomes" id="UP000191160">
    <property type="component" value="Unassembled WGS sequence"/>
</dbReference>